<dbReference type="Gene3D" id="3.40.50.850">
    <property type="entry name" value="Isochorismatase-like"/>
    <property type="match status" value="1"/>
</dbReference>
<keyword evidence="1" id="KW-0378">Hydrolase</keyword>
<organism evidence="3 4">
    <name type="scientific">Nostocoides vanveenii</name>
    <dbReference type="NCBI Taxonomy" id="330835"/>
    <lineage>
        <taxon>Bacteria</taxon>
        <taxon>Bacillati</taxon>
        <taxon>Actinomycetota</taxon>
        <taxon>Actinomycetes</taxon>
        <taxon>Micrococcales</taxon>
        <taxon>Intrasporangiaceae</taxon>
        <taxon>Nostocoides</taxon>
    </lineage>
</organism>
<dbReference type="SUPFAM" id="SSF55961">
    <property type="entry name" value="Bet v1-like"/>
    <property type="match status" value="1"/>
</dbReference>
<dbReference type="InterPro" id="IPR036380">
    <property type="entry name" value="Isochorismatase-like_sf"/>
</dbReference>
<dbReference type="InterPro" id="IPR000868">
    <property type="entry name" value="Isochorismatase-like_dom"/>
</dbReference>
<protein>
    <recommendedName>
        <fullName evidence="2">Isochorismatase-like domain-containing protein</fullName>
    </recommendedName>
</protein>
<name>A0ABP4W590_9MICO</name>
<dbReference type="CDD" id="cd01014">
    <property type="entry name" value="nicotinamidase_related"/>
    <property type="match status" value="1"/>
</dbReference>
<comment type="caution">
    <text evidence="3">The sequence shown here is derived from an EMBL/GenBank/DDBJ whole genome shotgun (WGS) entry which is preliminary data.</text>
</comment>
<dbReference type="SUPFAM" id="SSF52499">
    <property type="entry name" value="Isochorismatase-like hydrolases"/>
    <property type="match status" value="1"/>
</dbReference>
<sequence length="336" mass="35615">MNTALIVIDLQLGFAESSWGATNPGTRCRENCLALIGAFHASGRPVVIVRHDSTKLGSPLGPTHPGNALDPGVHPDEACLLVTKTVNSAFCGTPDLDTWLRDQRITTIVVCGIQTNMCVETTARMGGNLGYEVIVPIDATRTFDLTGPTIAGTTWSLTADELLRACAVSLHGGGFATVTTTADVLDRLSSGERPPVWTTGHTASTDVPVETHWETYVSMLSGDLVLPGGDRFEPEGPLAVGTRIAVTPAVQETISSEITVFDAPHLCTDRTRFGGVVLDFTHTFERDGAGTRIVHLLKITGDGGAEIGPQISADFPDQMEQLIRAAKRRSTAASAD</sequence>
<keyword evidence="4" id="KW-1185">Reference proteome</keyword>
<dbReference type="Pfam" id="PF00857">
    <property type="entry name" value="Isochorismatase"/>
    <property type="match status" value="1"/>
</dbReference>
<gene>
    <name evidence="3" type="ORF">GCM10009810_05130</name>
</gene>
<proteinExistence type="predicted"/>
<dbReference type="PANTHER" id="PTHR43540">
    <property type="entry name" value="PEROXYUREIDOACRYLATE/UREIDOACRYLATE AMIDOHYDROLASE-RELATED"/>
    <property type="match status" value="1"/>
</dbReference>
<feature type="domain" description="Isochorismatase-like" evidence="2">
    <location>
        <begin position="3"/>
        <end position="145"/>
    </location>
</feature>
<dbReference type="Gene3D" id="3.30.530.20">
    <property type="match status" value="1"/>
</dbReference>
<reference evidence="4" key="1">
    <citation type="journal article" date="2019" name="Int. J. Syst. Evol. Microbiol.">
        <title>The Global Catalogue of Microorganisms (GCM) 10K type strain sequencing project: providing services to taxonomists for standard genome sequencing and annotation.</title>
        <authorList>
            <consortium name="The Broad Institute Genomics Platform"/>
            <consortium name="The Broad Institute Genome Sequencing Center for Infectious Disease"/>
            <person name="Wu L."/>
            <person name="Ma J."/>
        </authorList>
    </citation>
    <scope>NUCLEOTIDE SEQUENCE [LARGE SCALE GENOMIC DNA]</scope>
    <source>
        <strain evidence="4">JCM 15591</strain>
    </source>
</reference>
<dbReference type="PANTHER" id="PTHR43540:SF1">
    <property type="entry name" value="ISOCHORISMATASE HYDROLASE"/>
    <property type="match status" value="1"/>
</dbReference>
<accession>A0ABP4W590</accession>
<dbReference type="RefSeq" id="WP_344061681.1">
    <property type="nucleotide sequence ID" value="NZ_BAAAPN010000014.1"/>
</dbReference>
<dbReference type="InterPro" id="IPR023393">
    <property type="entry name" value="START-like_dom_sf"/>
</dbReference>
<evidence type="ECO:0000256" key="1">
    <source>
        <dbReference type="ARBA" id="ARBA00022801"/>
    </source>
</evidence>
<evidence type="ECO:0000313" key="3">
    <source>
        <dbReference type="EMBL" id="GAA1747489.1"/>
    </source>
</evidence>
<evidence type="ECO:0000259" key="2">
    <source>
        <dbReference type="Pfam" id="PF00857"/>
    </source>
</evidence>
<evidence type="ECO:0000313" key="4">
    <source>
        <dbReference type="Proteomes" id="UP001501475"/>
    </source>
</evidence>
<dbReference type="EMBL" id="BAAAPN010000014">
    <property type="protein sequence ID" value="GAA1747489.1"/>
    <property type="molecule type" value="Genomic_DNA"/>
</dbReference>
<dbReference type="InterPro" id="IPR050272">
    <property type="entry name" value="Isochorismatase-like_hydrls"/>
</dbReference>
<dbReference type="Proteomes" id="UP001501475">
    <property type="component" value="Unassembled WGS sequence"/>
</dbReference>